<feature type="compositionally biased region" description="Basic and acidic residues" evidence="1">
    <location>
        <begin position="1"/>
        <end position="20"/>
    </location>
</feature>
<dbReference type="Proteomes" id="UP001341281">
    <property type="component" value="Chromosome 03"/>
</dbReference>
<sequence>MPRTSTEESEPRVKQQEKRSIQLSDMCPEYQECGSFMEKNDDEPAKQLDLVLIDEK</sequence>
<accession>A0AAQ3SXY1</accession>
<evidence type="ECO:0000313" key="3">
    <source>
        <dbReference type="Proteomes" id="UP001341281"/>
    </source>
</evidence>
<name>A0AAQ3SXY1_PASNO</name>
<dbReference type="AlphaFoldDB" id="A0AAQ3SXY1"/>
<gene>
    <name evidence="2" type="ORF">U9M48_011859</name>
</gene>
<evidence type="ECO:0000256" key="1">
    <source>
        <dbReference type="SAM" id="MobiDB-lite"/>
    </source>
</evidence>
<evidence type="ECO:0000313" key="2">
    <source>
        <dbReference type="EMBL" id="WVZ62072.1"/>
    </source>
</evidence>
<feature type="region of interest" description="Disordered" evidence="1">
    <location>
        <begin position="1"/>
        <end position="21"/>
    </location>
</feature>
<feature type="non-terminal residue" evidence="2">
    <location>
        <position position="1"/>
    </location>
</feature>
<proteinExistence type="predicted"/>
<organism evidence="2 3">
    <name type="scientific">Paspalum notatum var. saurae</name>
    <dbReference type="NCBI Taxonomy" id="547442"/>
    <lineage>
        <taxon>Eukaryota</taxon>
        <taxon>Viridiplantae</taxon>
        <taxon>Streptophyta</taxon>
        <taxon>Embryophyta</taxon>
        <taxon>Tracheophyta</taxon>
        <taxon>Spermatophyta</taxon>
        <taxon>Magnoliopsida</taxon>
        <taxon>Liliopsida</taxon>
        <taxon>Poales</taxon>
        <taxon>Poaceae</taxon>
        <taxon>PACMAD clade</taxon>
        <taxon>Panicoideae</taxon>
        <taxon>Andropogonodae</taxon>
        <taxon>Paspaleae</taxon>
        <taxon>Paspalinae</taxon>
        <taxon>Paspalum</taxon>
    </lineage>
</organism>
<dbReference type="EMBL" id="CP144747">
    <property type="protein sequence ID" value="WVZ62072.1"/>
    <property type="molecule type" value="Genomic_DNA"/>
</dbReference>
<protein>
    <submittedName>
        <fullName evidence="2">Uncharacterized protein</fullName>
    </submittedName>
</protein>
<keyword evidence="3" id="KW-1185">Reference proteome</keyword>
<reference evidence="2 3" key="1">
    <citation type="submission" date="2024-02" db="EMBL/GenBank/DDBJ databases">
        <title>High-quality chromosome-scale genome assembly of Pensacola bahiagrass (Paspalum notatum Flugge var. saurae).</title>
        <authorList>
            <person name="Vega J.M."/>
            <person name="Podio M."/>
            <person name="Orjuela J."/>
            <person name="Siena L.A."/>
            <person name="Pessino S.C."/>
            <person name="Combes M.C."/>
            <person name="Mariac C."/>
            <person name="Albertini E."/>
            <person name="Pupilli F."/>
            <person name="Ortiz J.P.A."/>
            <person name="Leblanc O."/>
        </authorList>
    </citation>
    <scope>NUCLEOTIDE SEQUENCE [LARGE SCALE GENOMIC DNA]</scope>
    <source>
        <strain evidence="2">R1</strain>
        <tissue evidence="2">Leaf</tissue>
    </source>
</reference>